<dbReference type="Proteomes" id="UP000321306">
    <property type="component" value="Unassembled WGS sequence"/>
</dbReference>
<proteinExistence type="predicted"/>
<dbReference type="AlphaFoldDB" id="A0A511N0D1"/>
<protein>
    <submittedName>
        <fullName evidence="2">Uncharacterized protein</fullName>
    </submittedName>
</protein>
<evidence type="ECO:0000313" key="2">
    <source>
        <dbReference type="EMBL" id="GEM46340.1"/>
    </source>
</evidence>
<sequence>MHNQELLFLVQRDLAGVKATLDLAEEHPDPDGRSNLLHRAQMRLQSAKQAAEKHQISDLQGEVLELHQRLENLQAAGTCTLTP</sequence>
<comment type="caution">
    <text evidence="2">The sequence shown here is derived from an EMBL/GenBank/DDBJ whole genome shotgun (WGS) entry which is preliminary data.</text>
</comment>
<reference evidence="2 3" key="1">
    <citation type="submission" date="2019-07" db="EMBL/GenBank/DDBJ databases">
        <title>Whole genome shotgun sequence of Deinococcus cellulosilyticus NBRC 106333.</title>
        <authorList>
            <person name="Hosoyama A."/>
            <person name="Uohara A."/>
            <person name="Ohji S."/>
            <person name="Ichikawa N."/>
        </authorList>
    </citation>
    <scope>NUCLEOTIDE SEQUENCE [LARGE SCALE GENOMIC DNA]</scope>
    <source>
        <strain evidence="2 3">NBRC 106333</strain>
    </source>
</reference>
<dbReference type="EMBL" id="BJXB01000007">
    <property type="protein sequence ID" value="GEM46340.1"/>
    <property type="molecule type" value="Genomic_DNA"/>
</dbReference>
<gene>
    <name evidence="2" type="ORF">DC3_19750</name>
</gene>
<accession>A0A511N0D1</accession>
<keyword evidence="3" id="KW-1185">Reference proteome</keyword>
<keyword evidence="1" id="KW-0175">Coiled coil</keyword>
<evidence type="ECO:0000256" key="1">
    <source>
        <dbReference type="SAM" id="Coils"/>
    </source>
</evidence>
<dbReference type="RefSeq" id="WP_146884156.1">
    <property type="nucleotide sequence ID" value="NZ_BJXB01000007.1"/>
</dbReference>
<evidence type="ECO:0000313" key="3">
    <source>
        <dbReference type="Proteomes" id="UP000321306"/>
    </source>
</evidence>
<organism evidence="2 3">
    <name type="scientific">Deinococcus cellulosilyticus (strain DSM 18568 / NBRC 106333 / KACC 11606 / 5516J-15)</name>
    <dbReference type="NCBI Taxonomy" id="1223518"/>
    <lineage>
        <taxon>Bacteria</taxon>
        <taxon>Thermotogati</taxon>
        <taxon>Deinococcota</taxon>
        <taxon>Deinococci</taxon>
        <taxon>Deinococcales</taxon>
        <taxon>Deinococcaceae</taxon>
        <taxon>Deinococcus</taxon>
    </lineage>
</organism>
<feature type="coiled-coil region" evidence="1">
    <location>
        <begin position="37"/>
        <end position="76"/>
    </location>
</feature>
<name>A0A511N0D1_DEIC1</name>